<dbReference type="EMBL" id="FTOO01000001">
    <property type="protein sequence ID" value="SIS51809.1"/>
    <property type="molecule type" value="Genomic_DNA"/>
</dbReference>
<dbReference type="SMART" id="SM00304">
    <property type="entry name" value="HAMP"/>
    <property type="match status" value="1"/>
</dbReference>
<evidence type="ECO:0000256" key="4">
    <source>
        <dbReference type="ARBA" id="ARBA00022500"/>
    </source>
</evidence>
<feature type="domain" description="HAMP" evidence="14">
    <location>
        <begin position="307"/>
        <end position="359"/>
    </location>
</feature>
<keyword evidence="2" id="KW-1003">Cell membrane</keyword>
<dbReference type="Gene3D" id="1.10.8.500">
    <property type="entry name" value="HAMP domain in histidine kinase"/>
    <property type="match status" value="1"/>
</dbReference>
<dbReference type="SUPFAM" id="SSF103190">
    <property type="entry name" value="Sensory domain-like"/>
    <property type="match status" value="1"/>
</dbReference>
<dbReference type="OrthoDB" id="2379189at2"/>
<dbReference type="PROSITE" id="PS50111">
    <property type="entry name" value="CHEMOTAXIS_TRANSDUC_2"/>
    <property type="match status" value="1"/>
</dbReference>
<feature type="coiled-coil region" evidence="11">
    <location>
        <begin position="533"/>
        <end position="560"/>
    </location>
</feature>
<name>A0A1N7JR26_9BACL</name>
<dbReference type="Gene3D" id="3.30.450.20">
    <property type="entry name" value="PAS domain"/>
    <property type="match status" value="2"/>
</dbReference>
<dbReference type="GO" id="GO:0006935">
    <property type="term" value="P:chemotaxis"/>
    <property type="evidence" value="ECO:0007669"/>
    <property type="project" value="UniProtKB-KW"/>
</dbReference>
<evidence type="ECO:0000256" key="10">
    <source>
        <dbReference type="PROSITE-ProRule" id="PRU00284"/>
    </source>
</evidence>
<feature type="coiled-coil region" evidence="11">
    <location>
        <begin position="390"/>
        <end position="417"/>
    </location>
</feature>
<feature type="transmembrane region" description="Helical" evidence="12">
    <location>
        <begin position="26"/>
        <end position="48"/>
    </location>
</feature>
<keyword evidence="3" id="KW-0488">Methylation</keyword>
<dbReference type="InterPro" id="IPR003660">
    <property type="entry name" value="HAMP_dom"/>
</dbReference>
<evidence type="ECO:0000256" key="12">
    <source>
        <dbReference type="SAM" id="Phobius"/>
    </source>
</evidence>
<dbReference type="SUPFAM" id="SSF58104">
    <property type="entry name" value="Methyl-accepting chemotaxis protein (MCP) signaling domain"/>
    <property type="match status" value="1"/>
</dbReference>
<evidence type="ECO:0000256" key="1">
    <source>
        <dbReference type="ARBA" id="ARBA00004651"/>
    </source>
</evidence>
<dbReference type="SMART" id="SM00283">
    <property type="entry name" value="MA"/>
    <property type="match status" value="1"/>
</dbReference>
<evidence type="ECO:0000256" key="7">
    <source>
        <dbReference type="ARBA" id="ARBA00023136"/>
    </source>
</evidence>
<dbReference type="Gene3D" id="1.10.287.950">
    <property type="entry name" value="Methyl-accepting chemotaxis protein"/>
    <property type="match status" value="1"/>
</dbReference>
<dbReference type="Pfam" id="PF00672">
    <property type="entry name" value="HAMP"/>
    <property type="match status" value="1"/>
</dbReference>
<keyword evidence="7 12" id="KW-0472">Membrane</keyword>
<keyword evidence="6 12" id="KW-1133">Transmembrane helix</keyword>
<dbReference type="Proteomes" id="UP000186156">
    <property type="component" value="Unassembled WGS sequence"/>
</dbReference>
<evidence type="ECO:0000256" key="5">
    <source>
        <dbReference type="ARBA" id="ARBA00022692"/>
    </source>
</evidence>
<dbReference type="GO" id="GO:0005886">
    <property type="term" value="C:plasma membrane"/>
    <property type="evidence" value="ECO:0007669"/>
    <property type="project" value="UniProtKB-SubCell"/>
</dbReference>
<evidence type="ECO:0000256" key="8">
    <source>
        <dbReference type="ARBA" id="ARBA00023224"/>
    </source>
</evidence>
<dbReference type="CDD" id="cd06225">
    <property type="entry name" value="HAMP"/>
    <property type="match status" value="1"/>
</dbReference>
<gene>
    <name evidence="15" type="ORF">SAMN05421799_101138</name>
</gene>
<reference evidence="16" key="1">
    <citation type="submission" date="2017-01" db="EMBL/GenBank/DDBJ databases">
        <authorList>
            <person name="Varghese N."/>
            <person name="Submissions S."/>
        </authorList>
    </citation>
    <scope>NUCLEOTIDE SEQUENCE [LARGE SCALE GENOMIC DNA]</scope>
    <source>
        <strain evidence="16">DSM 16176</strain>
    </source>
</reference>
<dbReference type="PANTHER" id="PTHR32089">
    <property type="entry name" value="METHYL-ACCEPTING CHEMOTAXIS PROTEIN MCPB"/>
    <property type="match status" value="1"/>
</dbReference>
<proteinExistence type="inferred from homology"/>
<evidence type="ECO:0000313" key="15">
    <source>
        <dbReference type="EMBL" id="SIS51809.1"/>
    </source>
</evidence>
<comment type="similarity">
    <text evidence="9">Belongs to the methyl-accepting chemotaxis (MCP) protein family.</text>
</comment>
<feature type="transmembrane region" description="Helical" evidence="12">
    <location>
        <begin position="283"/>
        <end position="306"/>
    </location>
</feature>
<dbReference type="GO" id="GO:0007165">
    <property type="term" value="P:signal transduction"/>
    <property type="evidence" value="ECO:0007669"/>
    <property type="project" value="UniProtKB-KW"/>
</dbReference>
<dbReference type="InterPro" id="IPR029151">
    <property type="entry name" value="Sensor-like_sf"/>
</dbReference>
<dbReference type="CDD" id="cd11386">
    <property type="entry name" value="MCP_signal"/>
    <property type="match status" value="1"/>
</dbReference>
<dbReference type="STRING" id="252246.SAMN05421799_101138"/>
<dbReference type="InterPro" id="IPR033479">
    <property type="entry name" value="dCache_1"/>
</dbReference>
<accession>A0A1N7JR26</accession>
<dbReference type="Pfam" id="PF02743">
    <property type="entry name" value="dCache_1"/>
    <property type="match status" value="1"/>
</dbReference>
<evidence type="ECO:0000256" key="2">
    <source>
        <dbReference type="ARBA" id="ARBA00022475"/>
    </source>
</evidence>
<comment type="subcellular location">
    <subcellularLocation>
        <location evidence="1">Cell membrane</location>
        <topology evidence="1">Multi-pass membrane protein</topology>
    </subcellularLocation>
</comment>
<feature type="domain" description="Methyl-accepting transducer" evidence="13">
    <location>
        <begin position="378"/>
        <end position="649"/>
    </location>
</feature>
<evidence type="ECO:0000256" key="9">
    <source>
        <dbReference type="ARBA" id="ARBA00029447"/>
    </source>
</evidence>
<keyword evidence="11" id="KW-0175">Coiled coil</keyword>
<evidence type="ECO:0000259" key="14">
    <source>
        <dbReference type="PROSITE" id="PS50885"/>
    </source>
</evidence>
<protein>
    <submittedName>
        <fullName evidence="15">Methyl-accepting chemotaxis sensory transducer with TarH sensor</fullName>
    </submittedName>
</protein>
<organism evidence="15 16">
    <name type="scientific">Alicyclobacillus vulcanalis</name>
    <dbReference type="NCBI Taxonomy" id="252246"/>
    <lineage>
        <taxon>Bacteria</taxon>
        <taxon>Bacillati</taxon>
        <taxon>Bacillota</taxon>
        <taxon>Bacilli</taxon>
        <taxon>Bacillales</taxon>
        <taxon>Alicyclobacillaceae</taxon>
        <taxon>Alicyclobacillus</taxon>
    </lineage>
</organism>
<keyword evidence="16" id="KW-1185">Reference proteome</keyword>
<evidence type="ECO:0000256" key="3">
    <source>
        <dbReference type="ARBA" id="ARBA00022481"/>
    </source>
</evidence>
<evidence type="ECO:0000313" key="16">
    <source>
        <dbReference type="Proteomes" id="UP000186156"/>
    </source>
</evidence>
<keyword evidence="5 12" id="KW-0812">Transmembrane</keyword>
<keyword evidence="4" id="KW-0145">Chemotaxis</keyword>
<evidence type="ECO:0000259" key="13">
    <source>
        <dbReference type="PROSITE" id="PS50111"/>
    </source>
</evidence>
<dbReference type="InterPro" id="IPR004089">
    <property type="entry name" value="MCPsignal_dom"/>
</dbReference>
<keyword evidence="8 10" id="KW-0807">Transducer</keyword>
<sequence>MHRVTPIMTSTPSTRPARGWSIRAKLITLCFALVLIPSLFIGFASFFATQNHVRDQLNQDVETSIGIFNRDVSTFVADRESAVQHVAQQVASASGDTEVVSALEEAKQDYGDFLHVYVGTSTGSFTVEPPAQLPKGYDPRKRPWYQAAMAASKPVITAPYVDAITHKLTFTVADRLPDGKGVVGADITLDTFDHMVNTIGLGTAGYLGLVDGQFHAIALHGIAPGTELKVAAMREIYQHTSGAFTLPLKGATYHVIYTTNPLTGWKVFGIVPTSTYFSAVRPILVTTLIVTLVALLASAVGIWFIVRSITVPLAQLVRFAERVGQGHLNADLHVRSRDELGQLAHAFRKMVASLRDMIRGVESHAEQVAASSQELTASGEENTRATEQIAEIVQHIAARVEQQAERAKEDRARLDTIAEDVESVAQSAGHAVLTAQTAVREAREGAATAEQAVRQMQTVGHAVRNLASSIGDLTQDSDNIQEIVELIQSISSQTHLLALNAAIEAARAGDAGRGFAVVAAEVRKLADQSARSAKEIQELIRSMQTRMQEVSASMAASEAEVARGADVVNQAGQLFASIQTGIQSVAGEIESVEASARRMSANAASLRAFLAEIESFMAQTSSDMQNVSAATEEQLATMEEIAASAEALAGLAEEMQESLRQFKLESDKRV</sequence>
<dbReference type="Pfam" id="PF00015">
    <property type="entry name" value="MCPsignal"/>
    <property type="match status" value="1"/>
</dbReference>
<dbReference type="CDD" id="cd12913">
    <property type="entry name" value="PDC1_MCP_like"/>
    <property type="match status" value="1"/>
</dbReference>
<dbReference type="PROSITE" id="PS50885">
    <property type="entry name" value="HAMP"/>
    <property type="match status" value="1"/>
</dbReference>
<evidence type="ECO:0000256" key="6">
    <source>
        <dbReference type="ARBA" id="ARBA00022989"/>
    </source>
</evidence>
<dbReference type="AlphaFoldDB" id="A0A1N7JR26"/>
<dbReference type="PANTHER" id="PTHR32089:SF114">
    <property type="entry name" value="METHYL-ACCEPTING CHEMOTAXIS PROTEIN MCPB"/>
    <property type="match status" value="1"/>
</dbReference>
<evidence type="ECO:0000256" key="11">
    <source>
        <dbReference type="SAM" id="Coils"/>
    </source>
</evidence>
<dbReference type="RefSeq" id="WP_076344053.1">
    <property type="nucleotide sequence ID" value="NZ_FTOO01000001.1"/>
</dbReference>